<dbReference type="Gene3D" id="1.10.3730.20">
    <property type="match status" value="1"/>
</dbReference>
<protein>
    <submittedName>
        <fullName evidence="8">EamA-like transporter family protein</fullName>
    </submittedName>
</protein>
<reference evidence="8 9" key="1">
    <citation type="submission" date="2016-06" db="EMBL/GenBank/DDBJ databases">
        <authorList>
            <person name="Kjaerup R.B."/>
            <person name="Dalgaard T.S."/>
            <person name="Juul-Madsen H.R."/>
        </authorList>
    </citation>
    <scope>NUCLEOTIDE SEQUENCE [LARGE SCALE GENOMIC DNA]</scope>
    <source>
        <strain evidence="8 9">CECT 8886</strain>
    </source>
</reference>
<sequence length="321" mass="34190">MSQVVTHNTSSNVAQEPPKYKQYATGWGFRFGLVAALVSIFIWASWLVSMRAGMTNTLTAFDLGLLRYSPPALLLFPFLWRARAQVKAVSPILLLGIVCGAGLPFFYLSATGLKYAPASHAGLLILGAFPFFVTMLAVLFYQEKVSRERKIGLSLVSIGVLVLLSLSLLTASENTWKGDLLLLAASFFWAVYTVSLRIAGLPPLVSTALMGLVSLIVLAFLWATGLASSGLADASWDMLAGQLVVQSLLVGLLTGFTYGYAIHKLGAENMAAIGAFTPVLAALIAIPVLGERLEGYSIVGLVLVSIGVVIASGILKSKRSF</sequence>
<evidence type="ECO:0000259" key="7">
    <source>
        <dbReference type="Pfam" id="PF00892"/>
    </source>
</evidence>
<feature type="transmembrane region" description="Helical" evidence="6">
    <location>
        <begin position="153"/>
        <end position="172"/>
    </location>
</feature>
<organism evidence="8 9">
    <name type="scientific">Marinomonas spartinae</name>
    <dbReference type="NCBI Taxonomy" id="1792290"/>
    <lineage>
        <taxon>Bacteria</taxon>
        <taxon>Pseudomonadati</taxon>
        <taxon>Pseudomonadota</taxon>
        <taxon>Gammaproteobacteria</taxon>
        <taxon>Oceanospirillales</taxon>
        <taxon>Oceanospirillaceae</taxon>
        <taxon>Marinomonas</taxon>
    </lineage>
</organism>
<dbReference type="SUPFAM" id="SSF103481">
    <property type="entry name" value="Multidrug resistance efflux transporter EmrE"/>
    <property type="match status" value="2"/>
</dbReference>
<evidence type="ECO:0000256" key="6">
    <source>
        <dbReference type="SAM" id="Phobius"/>
    </source>
</evidence>
<dbReference type="InterPro" id="IPR037185">
    <property type="entry name" value="EmrE-like"/>
</dbReference>
<evidence type="ECO:0000256" key="5">
    <source>
        <dbReference type="ARBA" id="ARBA00023136"/>
    </source>
</evidence>
<keyword evidence="5 6" id="KW-0472">Membrane</keyword>
<keyword evidence="3 6" id="KW-0812">Transmembrane</keyword>
<dbReference type="AlphaFoldDB" id="A0A1A8TSB6"/>
<dbReference type="STRING" id="1792290.MSP8886_03502"/>
<feature type="transmembrane region" description="Helical" evidence="6">
    <location>
        <begin position="203"/>
        <end position="223"/>
    </location>
</feature>
<feature type="transmembrane region" description="Helical" evidence="6">
    <location>
        <begin position="295"/>
        <end position="315"/>
    </location>
</feature>
<dbReference type="InterPro" id="IPR000620">
    <property type="entry name" value="EamA_dom"/>
</dbReference>
<evidence type="ECO:0000256" key="1">
    <source>
        <dbReference type="ARBA" id="ARBA00004141"/>
    </source>
</evidence>
<feature type="transmembrane region" description="Helical" evidence="6">
    <location>
        <begin position="60"/>
        <end position="80"/>
    </location>
</feature>
<dbReference type="Proteomes" id="UP000092544">
    <property type="component" value="Unassembled WGS sequence"/>
</dbReference>
<keyword evidence="9" id="KW-1185">Reference proteome</keyword>
<feature type="domain" description="EamA" evidence="7">
    <location>
        <begin position="31"/>
        <end position="164"/>
    </location>
</feature>
<gene>
    <name evidence="8" type="ORF">MSP8886_03502</name>
</gene>
<dbReference type="OrthoDB" id="8162550at2"/>
<evidence type="ECO:0000256" key="4">
    <source>
        <dbReference type="ARBA" id="ARBA00022989"/>
    </source>
</evidence>
<comment type="subcellular location">
    <subcellularLocation>
        <location evidence="1">Membrane</location>
        <topology evidence="1">Multi-pass membrane protein</topology>
    </subcellularLocation>
</comment>
<dbReference type="InterPro" id="IPR050638">
    <property type="entry name" value="AA-Vitamin_Transporters"/>
</dbReference>
<accession>A0A1A8TSB6</accession>
<keyword evidence="4 6" id="KW-1133">Transmembrane helix</keyword>
<dbReference type="GO" id="GO:0016020">
    <property type="term" value="C:membrane"/>
    <property type="evidence" value="ECO:0007669"/>
    <property type="project" value="UniProtKB-SubCell"/>
</dbReference>
<name>A0A1A8TSB6_9GAMM</name>
<dbReference type="Pfam" id="PF00892">
    <property type="entry name" value="EamA"/>
    <property type="match status" value="2"/>
</dbReference>
<dbReference type="RefSeq" id="WP_067018785.1">
    <property type="nucleotide sequence ID" value="NZ_FLOB01000011.1"/>
</dbReference>
<comment type="similarity">
    <text evidence="2">Belongs to the EamA transporter family.</text>
</comment>
<dbReference type="PANTHER" id="PTHR32322:SF2">
    <property type="entry name" value="EAMA DOMAIN-CONTAINING PROTEIN"/>
    <property type="match status" value="1"/>
</dbReference>
<evidence type="ECO:0000313" key="9">
    <source>
        <dbReference type="Proteomes" id="UP000092544"/>
    </source>
</evidence>
<evidence type="ECO:0000313" key="8">
    <source>
        <dbReference type="EMBL" id="SBS35869.1"/>
    </source>
</evidence>
<feature type="transmembrane region" description="Helical" evidence="6">
    <location>
        <begin position="178"/>
        <end position="196"/>
    </location>
</feature>
<dbReference type="PANTHER" id="PTHR32322">
    <property type="entry name" value="INNER MEMBRANE TRANSPORTER"/>
    <property type="match status" value="1"/>
</dbReference>
<feature type="transmembrane region" description="Helical" evidence="6">
    <location>
        <begin position="269"/>
        <end position="289"/>
    </location>
</feature>
<evidence type="ECO:0000256" key="2">
    <source>
        <dbReference type="ARBA" id="ARBA00007362"/>
    </source>
</evidence>
<feature type="domain" description="EamA" evidence="7">
    <location>
        <begin position="177"/>
        <end position="312"/>
    </location>
</feature>
<feature type="transmembrane region" description="Helical" evidence="6">
    <location>
        <begin position="122"/>
        <end position="141"/>
    </location>
</feature>
<feature type="transmembrane region" description="Helical" evidence="6">
    <location>
        <begin position="243"/>
        <end position="262"/>
    </location>
</feature>
<dbReference type="EMBL" id="FLOB01000011">
    <property type="protein sequence ID" value="SBS35869.1"/>
    <property type="molecule type" value="Genomic_DNA"/>
</dbReference>
<evidence type="ECO:0000256" key="3">
    <source>
        <dbReference type="ARBA" id="ARBA00022692"/>
    </source>
</evidence>
<feature type="transmembrane region" description="Helical" evidence="6">
    <location>
        <begin position="92"/>
        <end position="110"/>
    </location>
</feature>
<proteinExistence type="inferred from homology"/>
<feature type="transmembrane region" description="Helical" evidence="6">
    <location>
        <begin position="27"/>
        <end position="48"/>
    </location>
</feature>